<dbReference type="InterPro" id="IPR036291">
    <property type="entry name" value="NAD(P)-bd_dom_sf"/>
</dbReference>
<feature type="domain" description="KARI N-terminal Rossmann" evidence="15">
    <location>
        <begin position="1"/>
        <end position="181"/>
    </location>
</feature>
<dbReference type="GO" id="GO:0046872">
    <property type="term" value="F:metal ion binding"/>
    <property type="evidence" value="ECO:0007669"/>
    <property type="project" value="UniProtKB-KW"/>
</dbReference>
<comment type="similarity">
    <text evidence="4 14">Belongs to the ketol-acid reductoisomerase family.</text>
</comment>
<keyword evidence="5 14" id="KW-0028">Amino-acid biosynthesis</keyword>
<accession>A0A8W7PRN8</accession>
<dbReference type="EnsemblMetazoa" id="ACOM036008-RA">
    <property type="protein sequence ID" value="ACOM036008-PA.1"/>
    <property type="gene ID" value="ACOM036008"/>
</dbReference>
<evidence type="ECO:0000256" key="4">
    <source>
        <dbReference type="ARBA" id="ARBA00010318"/>
    </source>
</evidence>
<dbReference type="InterPro" id="IPR008927">
    <property type="entry name" value="6-PGluconate_DH-like_C_sf"/>
</dbReference>
<dbReference type="GO" id="GO:0050661">
    <property type="term" value="F:NADP binding"/>
    <property type="evidence" value="ECO:0007669"/>
    <property type="project" value="InterPro"/>
</dbReference>
<evidence type="ECO:0000256" key="6">
    <source>
        <dbReference type="ARBA" id="ARBA00022723"/>
    </source>
</evidence>
<dbReference type="PROSITE" id="PS51850">
    <property type="entry name" value="KARI_N"/>
    <property type="match status" value="1"/>
</dbReference>
<sequence length="339" mass="37491">MKVYYDKDADLSIIKGKKVAIIGYGSQGHAHAQNLKESGVDVIVGLRKDGASWSKAEAAGHKVKEVAEAVKKADVVMILLPDESQPEVYHKEIAPNIKKGAALAFAHGFNVHYNQIVPREDLDVIMVAPKGPGHTVRSEYVKGGGVPTLIAVYQDKSGKARDVALSYAAANGGTKGGVIETNFREETRNRPVRRTGCTVWRRGRTGESWFRNPDRSPVTLRKWLTSKCLHELKLIVDLMYEGGIANMNYSISNNAEYGEYVTGPEVVTSATKEAMKKALYRIQSGEYAKMFILEGKTNYPSMTARRRLTADHPIEKVGAELRAMMPWISKNKLVDQSKN</sequence>
<comment type="pathway">
    <text evidence="2">Amino-acid biosynthesis; L-valine biosynthesis; L-valine from pyruvate: step 2/4.</text>
</comment>
<organism evidence="17">
    <name type="scientific">Anopheles coluzzii</name>
    <name type="common">African malaria mosquito</name>
    <dbReference type="NCBI Taxonomy" id="1518534"/>
    <lineage>
        <taxon>Eukaryota</taxon>
        <taxon>Metazoa</taxon>
        <taxon>Ecdysozoa</taxon>
        <taxon>Arthropoda</taxon>
        <taxon>Hexapoda</taxon>
        <taxon>Insecta</taxon>
        <taxon>Pterygota</taxon>
        <taxon>Neoptera</taxon>
        <taxon>Endopterygota</taxon>
        <taxon>Diptera</taxon>
        <taxon>Nematocera</taxon>
        <taxon>Culicoidea</taxon>
        <taxon>Culicidae</taxon>
        <taxon>Anophelinae</taxon>
        <taxon>Anopheles</taxon>
    </lineage>
</organism>
<name>A0A8W7PRN8_ANOCL</name>
<dbReference type="GO" id="GO:0009097">
    <property type="term" value="P:isoleucine biosynthetic process"/>
    <property type="evidence" value="ECO:0007669"/>
    <property type="project" value="UniProtKB-UniRule"/>
</dbReference>
<evidence type="ECO:0000256" key="7">
    <source>
        <dbReference type="ARBA" id="ARBA00022842"/>
    </source>
</evidence>
<dbReference type="PIRSF" id="PIRSF000116">
    <property type="entry name" value="IlvC_gammaproteo"/>
    <property type="match status" value="1"/>
</dbReference>
<comment type="pathway">
    <text evidence="3">Amino-acid biosynthesis; L-isoleucine biosynthesis; L-isoleucine from 2-oxobutanoate: step 2/4.</text>
</comment>
<evidence type="ECO:0000256" key="3">
    <source>
        <dbReference type="ARBA" id="ARBA00004885"/>
    </source>
</evidence>
<keyword evidence="8 14" id="KW-0560">Oxidoreductase</keyword>
<dbReference type="GO" id="GO:0005829">
    <property type="term" value="C:cytosol"/>
    <property type="evidence" value="ECO:0007669"/>
    <property type="project" value="TreeGrafter"/>
</dbReference>
<evidence type="ECO:0000256" key="1">
    <source>
        <dbReference type="ARBA" id="ARBA00001946"/>
    </source>
</evidence>
<protein>
    <recommendedName>
        <fullName evidence="11">Acetohydroxy-acid reductoisomerase</fullName>
    </recommendedName>
    <alternativeName>
        <fullName evidence="10">Alpha-keto-beta-hydroxylacyl reductoisomerase</fullName>
    </alternativeName>
    <alternativeName>
        <fullName evidence="13">Ketol-acid reductoisomerase type 1</fullName>
    </alternativeName>
    <alternativeName>
        <fullName evidence="12">Ketol-acid reductoisomerase type I</fullName>
    </alternativeName>
</protein>
<dbReference type="GO" id="GO:0004455">
    <property type="term" value="F:ketol-acid reductoisomerase activity"/>
    <property type="evidence" value="ECO:0007669"/>
    <property type="project" value="UniProtKB-UniRule"/>
</dbReference>
<dbReference type="Pfam" id="PF07991">
    <property type="entry name" value="KARI_N"/>
    <property type="match status" value="1"/>
</dbReference>
<proteinExistence type="inferred from homology"/>
<dbReference type="SUPFAM" id="SSF51735">
    <property type="entry name" value="NAD(P)-binding Rossmann-fold domains"/>
    <property type="match status" value="1"/>
</dbReference>
<dbReference type="PANTHER" id="PTHR21371">
    <property type="entry name" value="KETOL-ACID REDUCTOISOMERASE, MITOCHONDRIAL"/>
    <property type="match status" value="1"/>
</dbReference>
<dbReference type="PANTHER" id="PTHR21371:SF1">
    <property type="entry name" value="KETOL-ACID REDUCTOISOMERASE, MITOCHONDRIAL"/>
    <property type="match status" value="1"/>
</dbReference>
<dbReference type="SUPFAM" id="SSF48179">
    <property type="entry name" value="6-phosphogluconate dehydrogenase C-terminal domain-like"/>
    <property type="match status" value="1"/>
</dbReference>
<comment type="caution">
    <text evidence="14">Lacks conserved residue(s) required for the propagation of feature annotation.</text>
</comment>
<dbReference type="PROSITE" id="PS51851">
    <property type="entry name" value="KARI_C"/>
    <property type="match status" value="1"/>
</dbReference>
<keyword evidence="6" id="KW-0479">Metal-binding</keyword>
<evidence type="ECO:0000256" key="12">
    <source>
        <dbReference type="ARBA" id="ARBA00050043"/>
    </source>
</evidence>
<evidence type="ECO:0000256" key="11">
    <source>
        <dbReference type="ARBA" id="ARBA00030593"/>
    </source>
</evidence>
<dbReference type="Gene3D" id="6.10.240.10">
    <property type="match status" value="1"/>
</dbReference>
<feature type="domain" description="KARI C-terminal knotted" evidence="16">
    <location>
        <begin position="228"/>
        <end position="328"/>
    </location>
</feature>
<keyword evidence="7" id="KW-0460">Magnesium</keyword>
<dbReference type="Gene3D" id="3.40.50.720">
    <property type="entry name" value="NAD(P)-binding Rossmann-like Domain"/>
    <property type="match status" value="1"/>
</dbReference>
<evidence type="ECO:0000256" key="2">
    <source>
        <dbReference type="ARBA" id="ARBA00004864"/>
    </source>
</evidence>
<comment type="cofactor">
    <cofactor evidence="1">
        <name>Mg(2+)</name>
        <dbReference type="ChEBI" id="CHEBI:18420"/>
    </cofactor>
</comment>
<dbReference type="InterPro" id="IPR013116">
    <property type="entry name" value="KARI_N"/>
</dbReference>
<evidence type="ECO:0000256" key="13">
    <source>
        <dbReference type="ARBA" id="ARBA00050044"/>
    </source>
</evidence>
<evidence type="ECO:0000256" key="9">
    <source>
        <dbReference type="ARBA" id="ARBA00023304"/>
    </source>
</evidence>
<dbReference type="NCBIfam" id="TIGR00465">
    <property type="entry name" value="ilvC"/>
    <property type="match status" value="1"/>
</dbReference>
<reference evidence="17" key="1">
    <citation type="submission" date="2022-08" db="UniProtKB">
        <authorList>
            <consortium name="EnsemblMetazoa"/>
        </authorList>
    </citation>
    <scope>IDENTIFICATION</scope>
</reference>
<dbReference type="Proteomes" id="UP000075882">
    <property type="component" value="Unassembled WGS sequence"/>
</dbReference>
<dbReference type="AlphaFoldDB" id="A0A8W7PRN8"/>
<evidence type="ECO:0000256" key="8">
    <source>
        <dbReference type="ARBA" id="ARBA00023002"/>
    </source>
</evidence>
<dbReference type="InterPro" id="IPR014359">
    <property type="entry name" value="KARI_prok"/>
</dbReference>
<evidence type="ECO:0000259" key="15">
    <source>
        <dbReference type="PROSITE" id="PS51850"/>
    </source>
</evidence>
<evidence type="ECO:0000313" key="17">
    <source>
        <dbReference type="EnsemblMetazoa" id="ACOM036008-PA.1"/>
    </source>
</evidence>
<dbReference type="InterPro" id="IPR000506">
    <property type="entry name" value="KARI_C"/>
</dbReference>
<evidence type="ECO:0000256" key="10">
    <source>
        <dbReference type="ARBA" id="ARBA00030209"/>
    </source>
</evidence>
<keyword evidence="9 14" id="KW-0100">Branched-chain amino acid biosynthesis</keyword>
<dbReference type="HAMAP" id="MF_00435">
    <property type="entry name" value="IlvC"/>
    <property type="match status" value="1"/>
</dbReference>
<dbReference type="Pfam" id="PF01450">
    <property type="entry name" value="KARI_C"/>
    <property type="match status" value="1"/>
</dbReference>
<dbReference type="GO" id="GO:0009099">
    <property type="term" value="P:L-valine biosynthetic process"/>
    <property type="evidence" value="ECO:0007669"/>
    <property type="project" value="UniProtKB-UniRule"/>
</dbReference>
<dbReference type="FunFam" id="3.40.50.720:FF:000023">
    <property type="entry name" value="Ketol-acid reductoisomerase (NADP(+))"/>
    <property type="match status" value="1"/>
</dbReference>
<dbReference type="InterPro" id="IPR013023">
    <property type="entry name" value="KARI"/>
</dbReference>
<evidence type="ECO:0000259" key="16">
    <source>
        <dbReference type="PROSITE" id="PS51851"/>
    </source>
</evidence>
<evidence type="ECO:0000256" key="5">
    <source>
        <dbReference type="ARBA" id="ARBA00022605"/>
    </source>
</evidence>
<evidence type="ECO:0000256" key="14">
    <source>
        <dbReference type="PROSITE-ProRule" id="PRU01198"/>
    </source>
</evidence>